<evidence type="ECO:0000313" key="2">
    <source>
        <dbReference type="EMBL" id="GBN88718.1"/>
    </source>
</evidence>
<protein>
    <recommendedName>
        <fullName evidence="4">Reverse transcriptase domain-containing protein</fullName>
    </recommendedName>
</protein>
<gene>
    <name evidence="2" type="ORF">AVEN_238477_1</name>
</gene>
<evidence type="ECO:0000256" key="1">
    <source>
        <dbReference type="SAM" id="Phobius"/>
    </source>
</evidence>
<accession>A0A4Y2SKA0</accession>
<organism evidence="2 3">
    <name type="scientific">Araneus ventricosus</name>
    <name type="common">Orbweaver spider</name>
    <name type="synonym">Epeira ventricosa</name>
    <dbReference type="NCBI Taxonomy" id="182803"/>
    <lineage>
        <taxon>Eukaryota</taxon>
        <taxon>Metazoa</taxon>
        <taxon>Ecdysozoa</taxon>
        <taxon>Arthropoda</taxon>
        <taxon>Chelicerata</taxon>
        <taxon>Arachnida</taxon>
        <taxon>Araneae</taxon>
        <taxon>Araneomorphae</taxon>
        <taxon>Entelegynae</taxon>
        <taxon>Araneoidea</taxon>
        <taxon>Araneidae</taxon>
        <taxon>Araneus</taxon>
    </lineage>
</organism>
<reference evidence="2 3" key="1">
    <citation type="journal article" date="2019" name="Sci. Rep.">
        <title>Orb-weaving spider Araneus ventricosus genome elucidates the spidroin gene catalogue.</title>
        <authorList>
            <person name="Kono N."/>
            <person name="Nakamura H."/>
            <person name="Ohtoshi R."/>
            <person name="Moran D.A.P."/>
            <person name="Shinohara A."/>
            <person name="Yoshida Y."/>
            <person name="Fujiwara M."/>
            <person name="Mori M."/>
            <person name="Tomita M."/>
            <person name="Arakawa K."/>
        </authorList>
    </citation>
    <scope>NUCLEOTIDE SEQUENCE [LARGE SCALE GENOMIC DNA]</scope>
</reference>
<proteinExistence type="predicted"/>
<dbReference type="Proteomes" id="UP000499080">
    <property type="component" value="Unassembled WGS sequence"/>
</dbReference>
<keyword evidence="1" id="KW-0472">Membrane</keyword>
<keyword evidence="1" id="KW-1133">Transmembrane helix</keyword>
<name>A0A4Y2SKA0_ARAVE</name>
<comment type="caution">
    <text evidence="2">The sequence shown here is derived from an EMBL/GenBank/DDBJ whole genome shotgun (WGS) entry which is preliminary data.</text>
</comment>
<evidence type="ECO:0008006" key="4">
    <source>
        <dbReference type="Google" id="ProtNLM"/>
    </source>
</evidence>
<evidence type="ECO:0000313" key="3">
    <source>
        <dbReference type="Proteomes" id="UP000499080"/>
    </source>
</evidence>
<dbReference type="EMBL" id="BGPR01022424">
    <property type="protein sequence ID" value="GBN88718.1"/>
    <property type="molecule type" value="Genomic_DNA"/>
</dbReference>
<keyword evidence="3" id="KW-1185">Reference proteome</keyword>
<keyword evidence="1" id="KW-0812">Transmembrane</keyword>
<feature type="transmembrane region" description="Helical" evidence="1">
    <location>
        <begin position="66"/>
        <end position="85"/>
    </location>
</feature>
<sequence>MNNLRRVTASEVIDFIKTLKPNKSPGLDQISDGMLKNLLLRFILYLTFLLNVLMQNCYYRIAGKPLWWSLFQNQILICLNLKIIVQSHCLILELSVRISASQMPESISRR</sequence>
<dbReference type="AlphaFoldDB" id="A0A4Y2SKA0"/>
<feature type="transmembrane region" description="Helical" evidence="1">
    <location>
        <begin position="38"/>
        <end position="54"/>
    </location>
</feature>